<dbReference type="InterPro" id="IPR002828">
    <property type="entry name" value="SurE-like_Pase/nucleotidase"/>
</dbReference>
<evidence type="ECO:0000256" key="3">
    <source>
        <dbReference type="ARBA" id="ARBA00022801"/>
    </source>
</evidence>
<feature type="signal peptide" evidence="4">
    <location>
        <begin position="1"/>
        <end position="17"/>
    </location>
</feature>
<sequence>MHCAPLLVALLPITANAINVVVSNDDGWAEINIREFYYSLVNAGFSAIISAPAENESGTGSLEATPTTVGSSGCEFGSCPAGSPPYGNNASMPHFNYVNSYPVTSMRYGIQNLSQTYFGGAPDIAVAGPNVGANRGIVTQFSGTVGAATEAVKEGIPGIAFSGATGSQTAWNAAPETYEAVYADLSTTVTQALVSSGKPYLPSGVWLNVNYPAVNATTCSSTADFSFVLSRINDAIPILTPADVVTCNNGGRLPTETHVVDTAGCYASISVGVATTKLDASDAAQMIVLAKLSSILSCLPPS</sequence>
<evidence type="ECO:0000256" key="2">
    <source>
        <dbReference type="ARBA" id="ARBA00022723"/>
    </source>
</evidence>
<evidence type="ECO:0000313" key="7">
    <source>
        <dbReference type="Proteomes" id="UP001324427"/>
    </source>
</evidence>
<evidence type="ECO:0000313" key="6">
    <source>
        <dbReference type="EMBL" id="KAK4548929.1"/>
    </source>
</evidence>
<gene>
    <name evidence="6" type="ORF">LTR36_008702</name>
</gene>
<organism evidence="6 7">
    <name type="scientific">Oleoguttula mirabilis</name>
    <dbReference type="NCBI Taxonomy" id="1507867"/>
    <lineage>
        <taxon>Eukaryota</taxon>
        <taxon>Fungi</taxon>
        <taxon>Dikarya</taxon>
        <taxon>Ascomycota</taxon>
        <taxon>Pezizomycotina</taxon>
        <taxon>Dothideomycetes</taxon>
        <taxon>Dothideomycetidae</taxon>
        <taxon>Mycosphaerellales</taxon>
        <taxon>Teratosphaeriaceae</taxon>
        <taxon>Oleoguttula</taxon>
    </lineage>
</organism>
<dbReference type="Proteomes" id="UP001324427">
    <property type="component" value="Unassembled WGS sequence"/>
</dbReference>
<dbReference type="AlphaFoldDB" id="A0AAV9JTS2"/>
<dbReference type="Gene3D" id="3.40.1210.10">
    <property type="entry name" value="Survival protein SurE-like phosphatase/nucleotidase"/>
    <property type="match status" value="1"/>
</dbReference>
<keyword evidence="4" id="KW-0732">Signal</keyword>
<dbReference type="Pfam" id="PF01975">
    <property type="entry name" value="SurE"/>
    <property type="match status" value="1"/>
</dbReference>
<comment type="caution">
    <text evidence="6">The sequence shown here is derived from an EMBL/GenBank/DDBJ whole genome shotgun (WGS) entry which is preliminary data.</text>
</comment>
<dbReference type="EMBL" id="JAVFHQ010000006">
    <property type="protein sequence ID" value="KAK4548929.1"/>
    <property type="molecule type" value="Genomic_DNA"/>
</dbReference>
<dbReference type="PANTHER" id="PTHR30457">
    <property type="entry name" value="5'-NUCLEOTIDASE SURE"/>
    <property type="match status" value="1"/>
</dbReference>
<feature type="domain" description="Survival protein SurE-like phosphatase/nucleotidase" evidence="5">
    <location>
        <begin position="20"/>
        <end position="220"/>
    </location>
</feature>
<reference evidence="6 7" key="1">
    <citation type="submission" date="2021-11" db="EMBL/GenBank/DDBJ databases">
        <title>Black yeast isolated from Biological Soil Crust.</title>
        <authorList>
            <person name="Kurbessoian T."/>
        </authorList>
    </citation>
    <scope>NUCLEOTIDE SEQUENCE [LARGE SCALE GENOMIC DNA]</scope>
    <source>
        <strain evidence="6 7">CCFEE 5522</strain>
    </source>
</reference>
<accession>A0AAV9JTS2</accession>
<dbReference type="InterPro" id="IPR036523">
    <property type="entry name" value="SurE-like_sf"/>
</dbReference>
<keyword evidence="3" id="KW-0378">Hydrolase</keyword>
<evidence type="ECO:0000259" key="5">
    <source>
        <dbReference type="Pfam" id="PF01975"/>
    </source>
</evidence>
<dbReference type="GO" id="GO:0008252">
    <property type="term" value="F:nucleotidase activity"/>
    <property type="evidence" value="ECO:0007669"/>
    <property type="project" value="InterPro"/>
</dbReference>
<comment type="similarity">
    <text evidence="1">Belongs to the SurE nucleotidase family.</text>
</comment>
<dbReference type="SUPFAM" id="SSF64167">
    <property type="entry name" value="SurE-like"/>
    <property type="match status" value="1"/>
</dbReference>
<evidence type="ECO:0000256" key="1">
    <source>
        <dbReference type="ARBA" id="ARBA00011062"/>
    </source>
</evidence>
<dbReference type="PANTHER" id="PTHR30457:SF0">
    <property type="entry name" value="PHOSPHATASE, PUTATIVE (AFU_ORTHOLOGUE AFUA_4G01070)-RELATED"/>
    <property type="match status" value="1"/>
</dbReference>
<name>A0AAV9JTS2_9PEZI</name>
<feature type="chain" id="PRO_5043350677" description="Survival protein SurE-like phosphatase/nucleotidase domain-containing protein" evidence="4">
    <location>
        <begin position="18"/>
        <end position="302"/>
    </location>
</feature>
<proteinExistence type="inferred from homology"/>
<dbReference type="GO" id="GO:0046872">
    <property type="term" value="F:metal ion binding"/>
    <property type="evidence" value="ECO:0007669"/>
    <property type="project" value="UniProtKB-KW"/>
</dbReference>
<keyword evidence="2" id="KW-0479">Metal-binding</keyword>
<keyword evidence="7" id="KW-1185">Reference proteome</keyword>
<evidence type="ECO:0000256" key="4">
    <source>
        <dbReference type="SAM" id="SignalP"/>
    </source>
</evidence>
<protein>
    <recommendedName>
        <fullName evidence="5">Survival protein SurE-like phosphatase/nucleotidase domain-containing protein</fullName>
    </recommendedName>
</protein>
<dbReference type="InterPro" id="IPR030048">
    <property type="entry name" value="SurE"/>
</dbReference>